<sequence length="241" mass="25330">MPPKPTIAFFGATGGSVLSCLIPALKAGHKCNALVRTPTKLLTLLTKHNISSSLIEQNLTIIPGPATSLPAVTQTLLLINPNSTPESIPVDLIITGIGGTLIFNLPNPFPTLDNPTVCTDTMRTILTAARTLPRKPKLVVVTGTGIHYTKRDVPVLMIPLYHWLLGVPHADKRVMEDLVVGEMERDVDGEDGKGKGISGFLFVRASLLVDGGFEGRMGMGMGMGWRGKGGRDGGAGGGGCG</sequence>
<dbReference type="STRING" id="1450535.A0A317W594"/>
<dbReference type="EMBL" id="MSFK01000020">
    <property type="protein sequence ID" value="PWY81734.1"/>
    <property type="molecule type" value="Genomic_DNA"/>
</dbReference>
<dbReference type="SUPFAM" id="SSF51735">
    <property type="entry name" value="NAD(P)-binding Rossmann-fold domains"/>
    <property type="match status" value="1"/>
</dbReference>
<proteinExistence type="predicted"/>
<dbReference type="Gene3D" id="3.40.50.720">
    <property type="entry name" value="NAD(P)-binding Rossmann-like Domain"/>
    <property type="match status" value="1"/>
</dbReference>
<comment type="caution">
    <text evidence="1">The sequence shown here is derived from an EMBL/GenBank/DDBJ whole genome shotgun (WGS) entry which is preliminary data.</text>
</comment>
<dbReference type="AlphaFoldDB" id="A0A317W594"/>
<dbReference type="OrthoDB" id="63935at2759"/>
<dbReference type="RefSeq" id="XP_025465802.1">
    <property type="nucleotide sequence ID" value="XM_025615150.1"/>
</dbReference>
<dbReference type="InterPro" id="IPR036291">
    <property type="entry name" value="NAD(P)-bd_dom_sf"/>
</dbReference>
<evidence type="ECO:0000313" key="2">
    <source>
        <dbReference type="Proteomes" id="UP000246702"/>
    </source>
</evidence>
<evidence type="ECO:0008006" key="3">
    <source>
        <dbReference type="Google" id="ProtNLM"/>
    </source>
</evidence>
<dbReference type="Proteomes" id="UP000246702">
    <property type="component" value="Unassembled WGS sequence"/>
</dbReference>
<reference evidence="1 2" key="1">
    <citation type="submission" date="2016-12" db="EMBL/GenBank/DDBJ databases">
        <title>The genomes of Aspergillus section Nigri reveals drivers in fungal speciation.</title>
        <authorList>
            <consortium name="DOE Joint Genome Institute"/>
            <person name="Vesth T.C."/>
            <person name="Nybo J."/>
            <person name="Theobald S."/>
            <person name="Brandl J."/>
            <person name="Frisvad J.C."/>
            <person name="Nielsen K.F."/>
            <person name="Lyhne E.K."/>
            <person name="Kogle M.E."/>
            <person name="Kuo A."/>
            <person name="Riley R."/>
            <person name="Clum A."/>
            <person name="Nolan M."/>
            <person name="Lipzen A."/>
            <person name="Salamov A."/>
            <person name="Henrissat B."/>
            <person name="Wiebenga A."/>
            <person name="De Vries R.P."/>
            <person name="Grigoriev I.V."/>
            <person name="Mortensen U.H."/>
            <person name="Andersen M.R."/>
            <person name="Baker S.E."/>
        </authorList>
    </citation>
    <scope>NUCLEOTIDE SEQUENCE [LARGE SCALE GENOMIC DNA]</scope>
    <source>
        <strain evidence="1 2">CBS 115572</strain>
    </source>
</reference>
<protein>
    <recommendedName>
        <fullName evidence="3">NAD(P)-binding domain-containing protein</fullName>
    </recommendedName>
</protein>
<name>A0A317W594_9EURO</name>
<keyword evidence="2" id="KW-1185">Reference proteome</keyword>
<dbReference type="GeneID" id="37117293"/>
<organism evidence="1 2">
    <name type="scientific">Aspergillus sclerotioniger CBS 115572</name>
    <dbReference type="NCBI Taxonomy" id="1450535"/>
    <lineage>
        <taxon>Eukaryota</taxon>
        <taxon>Fungi</taxon>
        <taxon>Dikarya</taxon>
        <taxon>Ascomycota</taxon>
        <taxon>Pezizomycotina</taxon>
        <taxon>Eurotiomycetes</taxon>
        <taxon>Eurotiomycetidae</taxon>
        <taxon>Eurotiales</taxon>
        <taxon>Aspergillaceae</taxon>
        <taxon>Aspergillus</taxon>
        <taxon>Aspergillus subgen. Circumdati</taxon>
    </lineage>
</organism>
<accession>A0A317W594</accession>
<dbReference type="PROSITE" id="PS51257">
    <property type="entry name" value="PROKAR_LIPOPROTEIN"/>
    <property type="match status" value="1"/>
</dbReference>
<gene>
    <name evidence="1" type="ORF">BO94DRAFT_576657</name>
</gene>
<evidence type="ECO:0000313" key="1">
    <source>
        <dbReference type="EMBL" id="PWY81734.1"/>
    </source>
</evidence>